<dbReference type="Proteomes" id="UP000676325">
    <property type="component" value="Unassembled WGS sequence"/>
</dbReference>
<evidence type="ECO:0000313" key="2">
    <source>
        <dbReference type="EMBL" id="MBR7828617.1"/>
    </source>
</evidence>
<dbReference type="PANTHER" id="PTHR43031">
    <property type="entry name" value="FAD-DEPENDENT OXIDOREDUCTASE"/>
    <property type="match status" value="1"/>
</dbReference>
<dbReference type="PROSITE" id="PS50206">
    <property type="entry name" value="RHODANESE_3"/>
    <property type="match status" value="1"/>
</dbReference>
<dbReference type="Gene3D" id="3.40.250.10">
    <property type="entry name" value="Rhodanese-like domain"/>
    <property type="match status" value="1"/>
</dbReference>
<feature type="domain" description="Rhodanese" evidence="1">
    <location>
        <begin position="16"/>
        <end position="103"/>
    </location>
</feature>
<dbReference type="InterPro" id="IPR050229">
    <property type="entry name" value="GlpE_sulfurtransferase"/>
</dbReference>
<protein>
    <submittedName>
        <fullName evidence="2">Rhodanese-like domain-containing protein</fullName>
    </submittedName>
</protein>
<name>A0A941EC75_9ACTN</name>
<accession>A0A941EC75</accession>
<sequence>MFNRGPAIPTVEVEQLPADGYLLDVREADEWECGHAPEAVHLPMSELMARLDEVPADREVYVICKVGGRSAQVVGYLNAQGRETVNVAGGMLAWAAAGRPMINPSGTDAFVA</sequence>
<dbReference type="Pfam" id="PF00581">
    <property type="entry name" value="Rhodanese"/>
    <property type="match status" value="1"/>
</dbReference>
<dbReference type="RefSeq" id="WP_212519752.1">
    <property type="nucleotide sequence ID" value="NZ_JAGSOH010000061.1"/>
</dbReference>
<evidence type="ECO:0000313" key="3">
    <source>
        <dbReference type="Proteomes" id="UP000676325"/>
    </source>
</evidence>
<keyword evidence="3" id="KW-1185">Reference proteome</keyword>
<dbReference type="EMBL" id="JAGSOH010000061">
    <property type="protein sequence ID" value="MBR7828617.1"/>
    <property type="molecule type" value="Genomic_DNA"/>
</dbReference>
<dbReference type="AlphaFoldDB" id="A0A941EC75"/>
<dbReference type="InterPro" id="IPR001763">
    <property type="entry name" value="Rhodanese-like_dom"/>
</dbReference>
<dbReference type="PANTHER" id="PTHR43031:SF17">
    <property type="entry name" value="SULFURTRANSFERASE YTWF-RELATED"/>
    <property type="match status" value="1"/>
</dbReference>
<dbReference type="CDD" id="cd00158">
    <property type="entry name" value="RHOD"/>
    <property type="match status" value="1"/>
</dbReference>
<organism evidence="2 3">
    <name type="scientific">Actinospica acidithermotolerans</name>
    <dbReference type="NCBI Taxonomy" id="2828514"/>
    <lineage>
        <taxon>Bacteria</taxon>
        <taxon>Bacillati</taxon>
        <taxon>Actinomycetota</taxon>
        <taxon>Actinomycetes</taxon>
        <taxon>Catenulisporales</taxon>
        <taxon>Actinospicaceae</taxon>
        <taxon>Actinospica</taxon>
    </lineage>
</organism>
<gene>
    <name evidence="2" type="ORF">KDK95_20070</name>
</gene>
<dbReference type="InterPro" id="IPR036873">
    <property type="entry name" value="Rhodanese-like_dom_sf"/>
</dbReference>
<dbReference type="SMART" id="SM00450">
    <property type="entry name" value="RHOD"/>
    <property type="match status" value="1"/>
</dbReference>
<proteinExistence type="predicted"/>
<dbReference type="SUPFAM" id="SSF52821">
    <property type="entry name" value="Rhodanese/Cell cycle control phosphatase"/>
    <property type="match status" value="1"/>
</dbReference>
<comment type="caution">
    <text evidence="2">The sequence shown here is derived from an EMBL/GenBank/DDBJ whole genome shotgun (WGS) entry which is preliminary data.</text>
</comment>
<evidence type="ECO:0000259" key="1">
    <source>
        <dbReference type="PROSITE" id="PS50206"/>
    </source>
</evidence>
<reference evidence="2" key="1">
    <citation type="submission" date="2021-04" db="EMBL/GenBank/DDBJ databases">
        <title>Genome based classification of Actinospica acidithermotolerans sp. nov., an actinobacterium isolated from an Indonesian hot spring.</title>
        <authorList>
            <person name="Kusuma A.B."/>
            <person name="Putra K.E."/>
            <person name="Nafisah S."/>
            <person name="Loh J."/>
            <person name="Nouioui I."/>
            <person name="Goodfellow M."/>
        </authorList>
    </citation>
    <scope>NUCLEOTIDE SEQUENCE</scope>
    <source>
        <strain evidence="2">MGRD01-02</strain>
    </source>
</reference>